<dbReference type="Proteomes" id="UP001163603">
    <property type="component" value="Chromosome 5"/>
</dbReference>
<protein>
    <submittedName>
        <fullName evidence="1">Uncharacterized protein</fullName>
    </submittedName>
</protein>
<comment type="caution">
    <text evidence="1">The sequence shown here is derived from an EMBL/GenBank/DDBJ whole genome shotgun (WGS) entry which is preliminary data.</text>
</comment>
<dbReference type="EMBL" id="CM047740">
    <property type="protein sequence ID" value="KAJ0039512.1"/>
    <property type="molecule type" value="Genomic_DNA"/>
</dbReference>
<evidence type="ECO:0000313" key="2">
    <source>
        <dbReference type="Proteomes" id="UP001163603"/>
    </source>
</evidence>
<name>A0ACC0YPL4_9ROSI</name>
<sequence length="443" mass="49866">MKLVHFPIKSQILGLIFCHLFFKLSGKKGKIVERGNKTEENPSIGIADDGGFQLPMPYAELDEVIGCFQEDQDQGAFKHSSCPLPRSKEHENSASASSSSQTDTIENIFEQDDDKLGELFTDNFDVCQEFRSPEKIQGDRQNSENEAIRLSEQPMNQNLFLDSTLDLTSVFYEQRIDCDLIFVSLDRQNDPQIQETAKNCVPEFQCGEIRIESLCKRCGNLLCLISVTPTPNCDPGNANEKAGEGGGQGVPHSAIEPTIVAGVNINSSDVNGWTALHWAVSTGRFILDVHKSVYLFCLYSFCPWCLGQNWMITEIDSAHSSKRPMDHQLYPDSEDDLTSSFSEKVFNSINNQESQTDEEIIADAVLHCRALANESLHMRFRKWRLSSVATPNYNFGNVGEVSRLSGEVCSLLREKSDEWSKMRKHTSQEKFAPEKVKEKLQKK</sequence>
<gene>
    <name evidence="1" type="ORF">Pint_26563</name>
</gene>
<accession>A0ACC0YPL4</accession>
<proteinExistence type="predicted"/>
<keyword evidence="2" id="KW-1185">Reference proteome</keyword>
<reference evidence="2" key="1">
    <citation type="journal article" date="2023" name="G3 (Bethesda)">
        <title>Genome assembly and association tests identify interacting loci associated with vigor, precocity, and sex in interspecific pistachio rootstocks.</title>
        <authorList>
            <person name="Palmer W."/>
            <person name="Jacygrad E."/>
            <person name="Sagayaradj S."/>
            <person name="Cavanaugh K."/>
            <person name="Han R."/>
            <person name="Bertier L."/>
            <person name="Beede B."/>
            <person name="Kafkas S."/>
            <person name="Golino D."/>
            <person name="Preece J."/>
            <person name="Michelmore R."/>
        </authorList>
    </citation>
    <scope>NUCLEOTIDE SEQUENCE [LARGE SCALE GENOMIC DNA]</scope>
</reference>
<organism evidence="1 2">
    <name type="scientific">Pistacia integerrima</name>
    <dbReference type="NCBI Taxonomy" id="434235"/>
    <lineage>
        <taxon>Eukaryota</taxon>
        <taxon>Viridiplantae</taxon>
        <taxon>Streptophyta</taxon>
        <taxon>Embryophyta</taxon>
        <taxon>Tracheophyta</taxon>
        <taxon>Spermatophyta</taxon>
        <taxon>Magnoliopsida</taxon>
        <taxon>eudicotyledons</taxon>
        <taxon>Gunneridae</taxon>
        <taxon>Pentapetalae</taxon>
        <taxon>rosids</taxon>
        <taxon>malvids</taxon>
        <taxon>Sapindales</taxon>
        <taxon>Anacardiaceae</taxon>
        <taxon>Pistacia</taxon>
    </lineage>
</organism>
<evidence type="ECO:0000313" key="1">
    <source>
        <dbReference type="EMBL" id="KAJ0039512.1"/>
    </source>
</evidence>